<feature type="domain" description="YCII-related" evidence="2">
    <location>
        <begin position="47"/>
        <end position="110"/>
    </location>
</feature>
<dbReference type="AlphaFoldDB" id="A0A8J3KFW9"/>
<dbReference type="PANTHER" id="PTHR35174:SF3">
    <property type="entry name" value="BLL7171 PROTEIN"/>
    <property type="match status" value="1"/>
</dbReference>
<dbReference type="PANTHER" id="PTHR35174">
    <property type="entry name" value="BLL7171 PROTEIN-RELATED"/>
    <property type="match status" value="1"/>
</dbReference>
<dbReference type="Proteomes" id="UP000659904">
    <property type="component" value="Unassembled WGS sequence"/>
</dbReference>
<name>A0A8J3KFW9_9ACTN</name>
<dbReference type="EMBL" id="BONH01000024">
    <property type="protein sequence ID" value="GIF99914.1"/>
    <property type="molecule type" value="Genomic_DNA"/>
</dbReference>
<comment type="caution">
    <text evidence="3">The sequence shown here is derived from an EMBL/GenBank/DDBJ whole genome shotgun (WGS) entry which is preliminary data.</text>
</comment>
<protein>
    <recommendedName>
        <fullName evidence="2">YCII-related domain-containing protein</fullName>
    </recommendedName>
</protein>
<dbReference type="Pfam" id="PF03795">
    <property type="entry name" value="YCII"/>
    <property type="match status" value="1"/>
</dbReference>
<dbReference type="Gene3D" id="3.30.70.1060">
    <property type="entry name" value="Dimeric alpha+beta barrel"/>
    <property type="match status" value="1"/>
</dbReference>
<evidence type="ECO:0000313" key="3">
    <source>
        <dbReference type="EMBL" id="GIF99914.1"/>
    </source>
</evidence>
<accession>A0A8J3KFW9</accession>
<dbReference type="InterPro" id="IPR011008">
    <property type="entry name" value="Dimeric_a/b-barrel"/>
</dbReference>
<reference evidence="3 4" key="1">
    <citation type="submission" date="2021-01" db="EMBL/GenBank/DDBJ databases">
        <title>Whole genome shotgun sequence of Catellatospora citrea NBRC 14495.</title>
        <authorList>
            <person name="Komaki H."/>
            <person name="Tamura T."/>
        </authorList>
    </citation>
    <scope>NUCLEOTIDE SEQUENCE [LARGE SCALE GENOMIC DNA]</scope>
    <source>
        <strain evidence="3 4">NBRC 14495</strain>
    </source>
</reference>
<evidence type="ECO:0000313" key="4">
    <source>
        <dbReference type="Proteomes" id="UP000659904"/>
    </source>
</evidence>
<dbReference type="InterPro" id="IPR005545">
    <property type="entry name" value="YCII"/>
</dbReference>
<evidence type="ECO:0000256" key="1">
    <source>
        <dbReference type="ARBA" id="ARBA00007689"/>
    </source>
</evidence>
<proteinExistence type="inferred from homology"/>
<keyword evidence="4" id="KW-1185">Reference proteome</keyword>
<gene>
    <name evidence="3" type="ORF">Cci01nite_50080</name>
</gene>
<comment type="similarity">
    <text evidence="1">Belongs to the YciI family.</text>
</comment>
<organism evidence="3 4">
    <name type="scientific">Catellatospora citrea</name>
    <dbReference type="NCBI Taxonomy" id="53366"/>
    <lineage>
        <taxon>Bacteria</taxon>
        <taxon>Bacillati</taxon>
        <taxon>Actinomycetota</taxon>
        <taxon>Actinomycetes</taxon>
        <taxon>Micromonosporales</taxon>
        <taxon>Micromonosporaceae</taxon>
        <taxon>Catellatospora</taxon>
    </lineage>
</organism>
<dbReference type="SUPFAM" id="SSF54909">
    <property type="entry name" value="Dimeric alpha+beta barrel"/>
    <property type="match status" value="1"/>
</dbReference>
<sequence>MRPEGPPGERVMGMTQYLISFNDGAMDHITAEELPDVGKAAHAVCQEAMNAGVWVFGTGLQRQRASIVATDGVVTDGPYPETKEVIGGFVVVDVASREEALAWAAKLAAACRCAQEVRHLMPDPELETMLREADR</sequence>
<evidence type="ECO:0000259" key="2">
    <source>
        <dbReference type="Pfam" id="PF03795"/>
    </source>
</evidence>